<evidence type="ECO:0000313" key="3">
    <source>
        <dbReference type="EMBL" id="KAL3313047.1"/>
    </source>
</evidence>
<dbReference type="InterPro" id="IPR011992">
    <property type="entry name" value="EF-hand-dom_pair"/>
</dbReference>
<comment type="caution">
    <text evidence="3">The sequence shown here is derived from an EMBL/GenBank/DDBJ whole genome shotgun (WGS) entry which is preliminary data.</text>
</comment>
<reference evidence="3 4" key="1">
    <citation type="submission" date="2024-11" db="EMBL/GenBank/DDBJ databases">
        <title>Adaptive evolution of stress response genes in parasites aligns with host niche diversity.</title>
        <authorList>
            <person name="Hahn C."/>
            <person name="Resl P."/>
        </authorList>
    </citation>
    <scope>NUCLEOTIDE SEQUENCE [LARGE SCALE GENOMIC DNA]</scope>
    <source>
        <strain evidence="3">EGGRZ-B1_66</strain>
        <tissue evidence="3">Body</tissue>
    </source>
</reference>
<accession>A0ABD2Q1P1</accession>
<dbReference type="SMART" id="SM00054">
    <property type="entry name" value="EFh"/>
    <property type="match status" value="4"/>
</dbReference>
<dbReference type="Proteomes" id="UP001626550">
    <property type="component" value="Unassembled WGS sequence"/>
</dbReference>
<sequence length="170" mass="19707">MPLITDTEIKKTFNDIDTNKDGYLSKEEVEKAVFTSGYDSIFLEANYGPYGTAAILGRPAKFQLDEFMGAFDTDSDGRIDYQEFATGIVNLTPEILERERIRCHFRQLDRQKRGKLGSEEIEAFLRERQCTATTRTMRRFFSLVDRNNDGEIDEEEFIDFVLDEDPFNVN</sequence>
<evidence type="ECO:0000256" key="1">
    <source>
        <dbReference type="ARBA" id="ARBA00022837"/>
    </source>
</evidence>
<feature type="domain" description="EF-hand" evidence="2">
    <location>
        <begin position="96"/>
        <end position="131"/>
    </location>
</feature>
<dbReference type="CDD" id="cd00051">
    <property type="entry name" value="EFh"/>
    <property type="match status" value="1"/>
</dbReference>
<dbReference type="EMBL" id="JBJKFK010001455">
    <property type="protein sequence ID" value="KAL3313047.1"/>
    <property type="molecule type" value="Genomic_DNA"/>
</dbReference>
<keyword evidence="1" id="KW-0106">Calcium</keyword>
<feature type="domain" description="EF-hand" evidence="2">
    <location>
        <begin position="132"/>
        <end position="167"/>
    </location>
</feature>
<dbReference type="PROSITE" id="PS00018">
    <property type="entry name" value="EF_HAND_1"/>
    <property type="match status" value="3"/>
</dbReference>
<feature type="domain" description="EF-hand" evidence="2">
    <location>
        <begin position="4"/>
        <end position="39"/>
    </location>
</feature>
<evidence type="ECO:0000313" key="4">
    <source>
        <dbReference type="Proteomes" id="UP001626550"/>
    </source>
</evidence>
<evidence type="ECO:0000259" key="2">
    <source>
        <dbReference type="PROSITE" id="PS50222"/>
    </source>
</evidence>
<feature type="domain" description="EF-hand" evidence="2">
    <location>
        <begin position="59"/>
        <end position="94"/>
    </location>
</feature>
<dbReference type="Pfam" id="PF13499">
    <property type="entry name" value="EF-hand_7"/>
    <property type="match status" value="2"/>
</dbReference>
<dbReference type="AlphaFoldDB" id="A0ABD2Q1P1"/>
<dbReference type="InterPro" id="IPR018247">
    <property type="entry name" value="EF_Hand_1_Ca_BS"/>
</dbReference>
<name>A0ABD2Q1P1_9PLAT</name>
<keyword evidence="4" id="KW-1185">Reference proteome</keyword>
<dbReference type="PROSITE" id="PS50222">
    <property type="entry name" value="EF_HAND_2"/>
    <property type="match status" value="4"/>
</dbReference>
<organism evidence="3 4">
    <name type="scientific">Cichlidogyrus casuarinus</name>
    <dbReference type="NCBI Taxonomy" id="1844966"/>
    <lineage>
        <taxon>Eukaryota</taxon>
        <taxon>Metazoa</taxon>
        <taxon>Spiralia</taxon>
        <taxon>Lophotrochozoa</taxon>
        <taxon>Platyhelminthes</taxon>
        <taxon>Monogenea</taxon>
        <taxon>Monopisthocotylea</taxon>
        <taxon>Dactylogyridea</taxon>
        <taxon>Ancyrocephalidae</taxon>
        <taxon>Cichlidogyrus</taxon>
    </lineage>
</organism>
<dbReference type="PANTHER" id="PTHR10827">
    <property type="entry name" value="RETICULOCALBIN"/>
    <property type="match status" value="1"/>
</dbReference>
<protein>
    <recommendedName>
        <fullName evidence="2">EF-hand domain-containing protein</fullName>
    </recommendedName>
</protein>
<dbReference type="SUPFAM" id="SSF47473">
    <property type="entry name" value="EF-hand"/>
    <property type="match status" value="1"/>
</dbReference>
<gene>
    <name evidence="3" type="ORF">Ciccas_008358</name>
</gene>
<dbReference type="InterPro" id="IPR002048">
    <property type="entry name" value="EF_hand_dom"/>
</dbReference>
<dbReference type="PANTHER" id="PTHR10827:SF85">
    <property type="entry name" value="CALCIUM-BINDING PROTEIN"/>
    <property type="match status" value="1"/>
</dbReference>
<proteinExistence type="predicted"/>
<dbReference type="Gene3D" id="1.10.238.10">
    <property type="entry name" value="EF-hand"/>
    <property type="match status" value="3"/>
</dbReference>